<keyword evidence="1" id="KW-1133">Transmembrane helix</keyword>
<feature type="transmembrane region" description="Helical" evidence="1">
    <location>
        <begin position="26"/>
        <end position="50"/>
    </location>
</feature>
<name>A0ABR0SP36_9HYPO</name>
<keyword evidence="1" id="KW-0812">Transmembrane</keyword>
<keyword evidence="1" id="KW-0472">Membrane</keyword>
<evidence type="ECO:0000256" key="1">
    <source>
        <dbReference type="SAM" id="Phobius"/>
    </source>
</evidence>
<comment type="caution">
    <text evidence="2">The sequence shown here is derived from an EMBL/GenBank/DDBJ whole genome shotgun (WGS) entry which is preliminary data.</text>
</comment>
<keyword evidence="3" id="KW-1185">Reference proteome</keyword>
<dbReference type="EMBL" id="JAVFKD010000012">
    <property type="protein sequence ID" value="KAK5993515.1"/>
    <property type="molecule type" value="Genomic_DNA"/>
</dbReference>
<organism evidence="2 3">
    <name type="scientific">Cladobotryum mycophilum</name>
    <dbReference type="NCBI Taxonomy" id="491253"/>
    <lineage>
        <taxon>Eukaryota</taxon>
        <taxon>Fungi</taxon>
        <taxon>Dikarya</taxon>
        <taxon>Ascomycota</taxon>
        <taxon>Pezizomycotina</taxon>
        <taxon>Sordariomycetes</taxon>
        <taxon>Hypocreomycetidae</taxon>
        <taxon>Hypocreales</taxon>
        <taxon>Hypocreaceae</taxon>
        <taxon>Cladobotryum</taxon>
    </lineage>
</organism>
<dbReference type="Proteomes" id="UP001338125">
    <property type="component" value="Unassembled WGS sequence"/>
</dbReference>
<evidence type="ECO:0000313" key="2">
    <source>
        <dbReference type="EMBL" id="KAK5993515.1"/>
    </source>
</evidence>
<evidence type="ECO:0000313" key="3">
    <source>
        <dbReference type="Proteomes" id="UP001338125"/>
    </source>
</evidence>
<sequence length="213" mass="23821">MQVEAITSYVNSRDYGSSLGSPVPRILLQMRLTLTILLLLLLITDIRLLVIELPFIIHLNLNLPNAVTSLQAFSSFYFNGPLNMSTRKLGYAINFGADVVALPYSWIELKSRACLVFNLFPGITNKAFMCPTATAGCFPLPGLASPFSASVFILCTMETEVAGVMQKNFHPAIHEYGFSIEQSLSIMHITHRFDAYHPPGRRRPVRQHRHQIA</sequence>
<accession>A0ABR0SP36</accession>
<protein>
    <submittedName>
        <fullName evidence="2">Uncharacterized protein</fullName>
    </submittedName>
</protein>
<gene>
    <name evidence="2" type="ORF">PT974_06947</name>
</gene>
<reference evidence="2 3" key="1">
    <citation type="submission" date="2024-01" db="EMBL/GenBank/DDBJ databases">
        <title>Complete genome of Cladobotryum mycophilum ATHUM6906.</title>
        <authorList>
            <person name="Christinaki A.C."/>
            <person name="Myridakis A.I."/>
            <person name="Kouvelis V.N."/>
        </authorList>
    </citation>
    <scope>NUCLEOTIDE SEQUENCE [LARGE SCALE GENOMIC DNA]</scope>
    <source>
        <strain evidence="2 3">ATHUM6906</strain>
    </source>
</reference>
<proteinExistence type="predicted"/>